<reference evidence="3" key="1">
    <citation type="journal article" date="2019" name="Int. J. Syst. Evol. Microbiol.">
        <title>The Global Catalogue of Microorganisms (GCM) 10K type strain sequencing project: providing services to taxonomists for standard genome sequencing and annotation.</title>
        <authorList>
            <consortium name="The Broad Institute Genomics Platform"/>
            <consortium name="The Broad Institute Genome Sequencing Center for Infectious Disease"/>
            <person name="Wu L."/>
            <person name="Ma J."/>
        </authorList>
    </citation>
    <scope>NUCLEOTIDE SEQUENCE [LARGE SCALE GENOMIC DNA]</scope>
    <source>
        <strain evidence="3">JCM 18961</strain>
    </source>
</reference>
<dbReference type="Proteomes" id="UP001500556">
    <property type="component" value="Unassembled WGS sequence"/>
</dbReference>
<dbReference type="PANTHER" id="PTHR35399">
    <property type="entry name" value="SLR8030 PROTEIN"/>
    <property type="match status" value="1"/>
</dbReference>
<dbReference type="PROSITE" id="PS51318">
    <property type="entry name" value="TAT"/>
    <property type="match status" value="1"/>
</dbReference>
<dbReference type="PANTHER" id="PTHR35399:SF4">
    <property type="entry name" value="MEMBRANE PROTEIN"/>
    <property type="match status" value="1"/>
</dbReference>
<protein>
    <submittedName>
        <fullName evidence="2">PhoX family protein</fullName>
    </submittedName>
</protein>
<gene>
    <name evidence="2" type="ORF">GCM10025782_26420</name>
</gene>
<dbReference type="EMBL" id="BAABLO010000011">
    <property type="protein sequence ID" value="GAA4726696.1"/>
    <property type="molecule type" value="Genomic_DNA"/>
</dbReference>
<feature type="signal peptide" evidence="1">
    <location>
        <begin position="1"/>
        <end position="32"/>
    </location>
</feature>
<keyword evidence="3" id="KW-1185">Reference proteome</keyword>
<dbReference type="InterPro" id="IPR008557">
    <property type="entry name" value="PhoX"/>
</dbReference>
<accession>A0ABP8YFC4</accession>
<sequence>MPLSRRSLLTSGAATGAGLVVAGALQPATALAAPTQAAHGGSRSRLFPPLTHTDGDLLALPRGFSATPVAVSGSTEVHDGTGKVVGATPERPDGTLVVAGPRGYRLVQNHEASPGSAAPVPFVEGTVYDRGALGGGCTVIETTRQGGRVSEWVGLSGTISNCAGGPTPWGSWLTCEETEAKAGTGGLEKDHGYVFEVFAGAPADQVPRPIAAWGRAPHEAVVVEPSRQRVYLTEDASKPTGLLYRWTAPSGYRLRAGIADHLGPDDGTLEALAVVAPDGGVLPDLAYVTAGQIGRPFATRWVRVPDRHARDTSLRKQFADGAVTHSKKLEGAWGDRHGMYFVASFAFAAGDLPADATPHDGQLWYYEYATSTLTLVAYYPYNPLLHSETIDPETGLGRSLDLAFDGPDGCHVSPYGSLVLSEDGNTANHLLSWSRETGAQPIARNLIVQERTAAGVPVYSEMTGPCFSPDGRVLFGNVQEPGHVFAINGPWRTYLG</sequence>
<dbReference type="Pfam" id="PF05787">
    <property type="entry name" value="PhoX"/>
    <property type="match status" value="1"/>
</dbReference>
<evidence type="ECO:0000256" key="1">
    <source>
        <dbReference type="SAM" id="SignalP"/>
    </source>
</evidence>
<comment type="caution">
    <text evidence="2">The sequence shown here is derived from an EMBL/GenBank/DDBJ whole genome shotgun (WGS) entry which is preliminary data.</text>
</comment>
<dbReference type="SUPFAM" id="SSF63829">
    <property type="entry name" value="Calcium-dependent phosphotriesterase"/>
    <property type="match status" value="1"/>
</dbReference>
<dbReference type="RefSeq" id="WP_345503948.1">
    <property type="nucleotide sequence ID" value="NZ_BAABLO010000011.1"/>
</dbReference>
<organism evidence="2 3">
    <name type="scientific">Pedococcus ginsenosidimutans</name>
    <dbReference type="NCBI Taxonomy" id="490570"/>
    <lineage>
        <taxon>Bacteria</taxon>
        <taxon>Bacillati</taxon>
        <taxon>Actinomycetota</taxon>
        <taxon>Actinomycetes</taxon>
        <taxon>Micrococcales</taxon>
        <taxon>Intrasporangiaceae</taxon>
        <taxon>Pedococcus</taxon>
    </lineage>
</organism>
<keyword evidence="1" id="KW-0732">Signal</keyword>
<evidence type="ECO:0000313" key="3">
    <source>
        <dbReference type="Proteomes" id="UP001500556"/>
    </source>
</evidence>
<feature type="chain" id="PRO_5046459881" evidence="1">
    <location>
        <begin position="33"/>
        <end position="496"/>
    </location>
</feature>
<evidence type="ECO:0000313" key="2">
    <source>
        <dbReference type="EMBL" id="GAA4726696.1"/>
    </source>
</evidence>
<proteinExistence type="predicted"/>
<name>A0ABP8YFC4_9MICO</name>
<dbReference type="InterPro" id="IPR006311">
    <property type="entry name" value="TAT_signal"/>
</dbReference>